<dbReference type="Proteomes" id="UP000427769">
    <property type="component" value="Chromosome"/>
</dbReference>
<name>A0A5K7ZEB2_9BACT</name>
<gene>
    <name evidence="1" type="ORF">DSCW_65620</name>
</gene>
<organism evidence="1 2">
    <name type="scientific">Desulfosarcina widdelii</name>
    <dbReference type="NCBI Taxonomy" id="947919"/>
    <lineage>
        <taxon>Bacteria</taxon>
        <taxon>Pseudomonadati</taxon>
        <taxon>Thermodesulfobacteriota</taxon>
        <taxon>Desulfobacteria</taxon>
        <taxon>Desulfobacterales</taxon>
        <taxon>Desulfosarcinaceae</taxon>
        <taxon>Desulfosarcina</taxon>
    </lineage>
</organism>
<protein>
    <submittedName>
        <fullName evidence="1">Uncharacterized protein</fullName>
    </submittedName>
</protein>
<dbReference type="RefSeq" id="WP_155307704.1">
    <property type="nucleotide sequence ID" value="NZ_AP021875.1"/>
</dbReference>
<accession>A0A5K7ZEB2</accession>
<reference evidence="1 2" key="1">
    <citation type="submission" date="2019-11" db="EMBL/GenBank/DDBJ databases">
        <title>Comparative genomics of hydrocarbon-degrading Desulfosarcina strains.</title>
        <authorList>
            <person name="Watanabe M."/>
            <person name="Kojima H."/>
            <person name="Fukui M."/>
        </authorList>
    </citation>
    <scope>NUCLEOTIDE SEQUENCE [LARGE SCALE GENOMIC DNA]</scope>
    <source>
        <strain evidence="1 2">PP31</strain>
    </source>
</reference>
<sequence length="80" mass="9290">MNKVQAMARIMVLLNENGLLKPGSKVYKAVRKMASEKIDRLGPDAALLQIMDRKDRLLDQIRMLNMWYKVAGRQSPPDYW</sequence>
<dbReference type="KEGG" id="dwd:DSCW_65620"/>
<evidence type="ECO:0000313" key="2">
    <source>
        <dbReference type="Proteomes" id="UP000427769"/>
    </source>
</evidence>
<evidence type="ECO:0000313" key="1">
    <source>
        <dbReference type="EMBL" id="BBO79145.1"/>
    </source>
</evidence>
<dbReference type="AlphaFoldDB" id="A0A5K7ZEB2"/>
<proteinExistence type="predicted"/>
<dbReference type="OrthoDB" id="5422367at2"/>
<dbReference type="EMBL" id="AP021875">
    <property type="protein sequence ID" value="BBO79145.1"/>
    <property type="molecule type" value="Genomic_DNA"/>
</dbReference>
<keyword evidence="2" id="KW-1185">Reference proteome</keyword>